<dbReference type="KEGG" id="luo:HHL09_10575"/>
<feature type="region of interest" description="Disordered" evidence="1">
    <location>
        <begin position="42"/>
        <end position="89"/>
    </location>
</feature>
<sequence length="318" mass="35566">MKPSHTFGLVLLAIAATVAIEESRMAQLRAHLDRVEASIAKTPAGGKAEAPATASLTADDQPTRVRERPDAKPDATAKKAGEDDGSEDLSKTVRKMWENPAGRSMMNQGVKMAVAMMYGDFIDGLELSKEETEYFRNLLGQEMADQQEIGMKMMSASPEEQAKLAEEISKRAKDNEEEIKKFLNSEEDYKKFQAYKDRLPERQQLDGLRATMASKQVALDPADEEKLVEAMHRARTQPNVVDYSGAKGFEEISKGNAVEAFEQNWTRQQENLKKEVSGVLNEKQMEAFTEYQEQMKEFQLMGIKMVAGKKGQADEAED</sequence>
<evidence type="ECO:0000313" key="2">
    <source>
        <dbReference type="EMBL" id="QJE96210.1"/>
    </source>
</evidence>
<evidence type="ECO:0000313" key="3">
    <source>
        <dbReference type="Proteomes" id="UP000501812"/>
    </source>
</evidence>
<proteinExistence type="predicted"/>
<accession>A0A858RJ16</accession>
<organism evidence="2 3">
    <name type="scientific">Luteolibacter luteus</name>
    <dbReference type="NCBI Taxonomy" id="2728835"/>
    <lineage>
        <taxon>Bacteria</taxon>
        <taxon>Pseudomonadati</taxon>
        <taxon>Verrucomicrobiota</taxon>
        <taxon>Verrucomicrobiia</taxon>
        <taxon>Verrucomicrobiales</taxon>
        <taxon>Verrucomicrobiaceae</taxon>
        <taxon>Luteolibacter</taxon>
    </lineage>
</organism>
<dbReference type="EMBL" id="CP051774">
    <property type="protein sequence ID" value="QJE96210.1"/>
    <property type="molecule type" value="Genomic_DNA"/>
</dbReference>
<dbReference type="AlphaFoldDB" id="A0A858RJ16"/>
<evidence type="ECO:0000256" key="1">
    <source>
        <dbReference type="SAM" id="MobiDB-lite"/>
    </source>
</evidence>
<dbReference type="RefSeq" id="WP_169454611.1">
    <property type="nucleotide sequence ID" value="NZ_CP051774.1"/>
</dbReference>
<gene>
    <name evidence="2" type="ORF">HHL09_10575</name>
</gene>
<name>A0A858RJ16_9BACT</name>
<reference evidence="2 3" key="1">
    <citation type="submission" date="2020-04" db="EMBL/GenBank/DDBJ databases">
        <title>Luteolibacter sp. G-1-1-1 isolated from soil.</title>
        <authorList>
            <person name="Dahal R.H."/>
        </authorList>
    </citation>
    <scope>NUCLEOTIDE SEQUENCE [LARGE SCALE GENOMIC DNA]</scope>
    <source>
        <strain evidence="2 3">G-1-1-1</strain>
    </source>
</reference>
<dbReference type="Proteomes" id="UP000501812">
    <property type="component" value="Chromosome"/>
</dbReference>
<feature type="compositionally biased region" description="Basic and acidic residues" evidence="1">
    <location>
        <begin position="61"/>
        <end position="89"/>
    </location>
</feature>
<protein>
    <submittedName>
        <fullName evidence="2">Uncharacterized protein</fullName>
    </submittedName>
</protein>
<keyword evidence="3" id="KW-1185">Reference proteome</keyword>